<dbReference type="InterPro" id="IPR051551">
    <property type="entry name" value="Autotransporter_adhesion"/>
</dbReference>
<dbReference type="EMBL" id="NNRM01000051">
    <property type="protein sequence ID" value="OYR20917.1"/>
    <property type="molecule type" value="Genomic_DNA"/>
</dbReference>
<dbReference type="InterPro" id="IPR011050">
    <property type="entry name" value="Pectin_lyase_fold/virulence"/>
</dbReference>
<feature type="domain" description="Autotransporter" evidence="3">
    <location>
        <begin position="1484"/>
        <end position="1766"/>
    </location>
</feature>
<dbReference type="InterPro" id="IPR013425">
    <property type="entry name" value="Autotrns_rpt"/>
</dbReference>
<dbReference type="NCBIfam" id="TIGR04393">
    <property type="entry name" value="rpt_T5SS_PEPC"/>
    <property type="match status" value="2"/>
</dbReference>
<dbReference type="InterPro" id="IPR012332">
    <property type="entry name" value="Autotransporter_pectin_lyase_C"/>
</dbReference>
<name>A0A256G1E2_9HYPH</name>
<keyword evidence="1" id="KW-0732">Signal</keyword>
<dbReference type="NCBIfam" id="TIGR02601">
    <property type="entry name" value="autotrns_rpt"/>
    <property type="match status" value="7"/>
</dbReference>
<dbReference type="Pfam" id="PF12951">
    <property type="entry name" value="PATR"/>
    <property type="match status" value="7"/>
</dbReference>
<feature type="region of interest" description="Disordered" evidence="2">
    <location>
        <begin position="15"/>
        <end position="53"/>
    </location>
</feature>
<keyword evidence="5" id="KW-1185">Reference proteome</keyword>
<dbReference type="Gene3D" id="2.160.20.20">
    <property type="match status" value="3"/>
</dbReference>
<proteinExistence type="predicted"/>
<dbReference type="PROSITE" id="PS51208">
    <property type="entry name" value="AUTOTRANSPORTER"/>
    <property type="match status" value="1"/>
</dbReference>
<dbReference type="InterPro" id="IPR030895">
    <property type="entry name" value="T5SS_PEPC_rpt"/>
</dbReference>
<evidence type="ECO:0000313" key="5">
    <source>
        <dbReference type="Proteomes" id="UP000216188"/>
    </source>
</evidence>
<sequence length="1766" mass="179435">MGGLNADHSHIILGEGASVKGGQGGDRGFRGDHGSVQEGTMSPSNGKPGLAGKGGQGIWLNSGADLRIDVGKGAVIQGGDGSTGGIGIEGSASQSIVGVAGIVSGGLGSDGTRANAVSINGTDNVLQLRNGYQLVGEVNLGTDVMLSLAGSENATFDLSGIGTQYLGLNHLMKQDGSTWTLNGKSSSRFADVSVSAGRLVVGSQSYLKSDIGFVDGGEVAVNGNGTADSAKWTVDQSLLVGNINTGSLEISDGGTVKVGKDLLIGENNSVSGMVNITGSQSKLTVGGMLAVGDSGQGSMTVSDGAQVQSGKVAIGRNSGSIGSVVVTGTGTKWTAQEIFVSGGNVDNDGGRGSLTISDGATIGAPRGMIDVGDHGAYGVVNIGAAEGENAVAPGFFVGSDLLLAPFTDAVFNHNATDYSFDASISGFANLKFLSGTTKLTGDSSLFNGNATVTNSTLNMAERAKLGGTLTVGSAGRLEGSGQVGTTIINAGGTLAPSGTRSMTINGDLTLNSGGAFLPSDTASLIVNGNATFNSGAAYNYNLAVGGIATSATTVVNGNVALNGTTLNISGEPAIGYHRLISYTGSLTQENGGLNVGSTPDTTPFGYNYAIDTSVSRSVDLLVSPQGLNILQLWDGGIPGGNNQDGTWNTASQNWSDPIGGTADTTWGHGYAIFRGFGGLVTIEGAQSAVGLQFAGGNYRIDGSSGATLNLVGYSGPGLEIDVPEIRVLNNEGAVISADITGTSGLEKTGDGLLVLWGNNTYSGNTYVSGGILQIASMQNLGASSNTLIIDNAMLRTANSFDMTQAITLGGVSTINVLLGEEMKLSGGVTGDGMLFKDGGGTLLLSGANSWSGGTWINDGTLRIEEGNYSAIAYNSDYVITGGLLDLNGMDLRMRSLIGSDGEISINASTLTIAQDTDTIFAGRITGNNFDSNLIKTGNGMLVLTGNSSYYGSTTIYGGSLAISDARNIGLNAGSSRLEINNNTALITLADIELNRQVTLVGNATINTIFGTTLELSGPITGSLGTLYKDGAGRLIISGNGTYGQGTVIAGGILQIGDGGTTGSLTGNIANNSLLTFDRSNTYTYNGVISGEGAVLQAGSGTTILSGDHSYTGNTFITSGTLQVGNGGETGSISGYVLNDGTLAFNRNDDYTFSGLIVGTGALVQAGSGALILDADNYYTSGTSIESGTLQIGSGGKSGWITGDVANNGTLAFNRSDAFEFAGKISGTGGFQQKGEGAVILTGDSSYTGATDVLAGRLAVNGSISSSILTTVYEGAELGGNGTVGQTFVDGGTLAPGNSIGTLNVAGDLQLTASSAYQVEVSPTNSDKVNVSGQADLGGATVQAMFDPGAYIMKRYNILSANGGLSGTTFGEEVTTDLPENFASLLRYDANNVYLDLEMSIGGLNVNQQNVSTALVNYFDENGQIPVAFGALDADGLSAVSGELATAAQQTTVDAMSQFMNTLADPLVTGRAGRITTSQTTDASAFENRWSVWGAGYGSARSTDGNATIGSHDTRGRVYGVAVGADYLVSPDTIIGFAVAGGGTKFSLADGMGSGDSDLFQAGIYGRHNIGNAYITGALAYGWQSIDTERTVSFHEADQLNGSYRANSWSGRLEAGYRFETPWLGITPYAAGQFVSFDLPSYSEKAYAGSDTYALSYSSQKETVGRSELGLSLDKSIALSDGVFTARGRLAWARNFNNERSVFAAINALPGAGFVVNGALPPKDVGLASISAEMSWTNGLSLGAAFDAEFSGASANYAGKGVLRYKW</sequence>
<dbReference type="PANTHER" id="PTHR35037:SF3">
    <property type="entry name" value="C-TERMINAL REGION OF AIDA-LIKE PROTEIN"/>
    <property type="match status" value="1"/>
</dbReference>
<dbReference type="InterPro" id="IPR036709">
    <property type="entry name" value="Autotransporte_beta_dom_sf"/>
</dbReference>
<dbReference type="SUPFAM" id="SSF51126">
    <property type="entry name" value="Pectin lyase-like"/>
    <property type="match status" value="3"/>
</dbReference>
<dbReference type="SUPFAM" id="SSF103515">
    <property type="entry name" value="Autotransporter"/>
    <property type="match status" value="1"/>
</dbReference>
<reference evidence="4 5" key="1">
    <citation type="submission" date="2017-07" db="EMBL/GenBank/DDBJ databases">
        <title>Phylogenetic study on the rhizospheric bacterium Ochrobactrum sp. A44.</title>
        <authorList>
            <person name="Krzyzanowska D.M."/>
            <person name="Ossowicki A."/>
            <person name="Rajewska M."/>
            <person name="Maciag T."/>
            <person name="Kaczynski Z."/>
            <person name="Czerwicka M."/>
            <person name="Jafra S."/>
        </authorList>
    </citation>
    <scope>NUCLEOTIDE SEQUENCE [LARGE SCALE GENOMIC DNA]</scope>
    <source>
        <strain evidence="4 5">CCUG 30717</strain>
    </source>
</reference>
<evidence type="ECO:0000313" key="4">
    <source>
        <dbReference type="EMBL" id="OYR20917.1"/>
    </source>
</evidence>
<gene>
    <name evidence="4" type="ORF">CEV34_5242</name>
</gene>
<evidence type="ECO:0000259" key="3">
    <source>
        <dbReference type="PROSITE" id="PS51208"/>
    </source>
</evidence>
<accession>A0A256G1E2</accession>
<dbReference type="Pfam" id="PF03797">
    <property type="entry name" value="Autotransporter"/>
    <property type="match status" value="1"/>
</dbReference>
<dbReference type="SMART" id="SM00869">
    <property type="entry name" value="Autotransporter"/>
    <property type="match status" value="1"/>
</dbReference>
<dbReference type="PANTHER" id="PTHR35037">
    <property type="entry name" value="C-TERMINAL REGION OF AIDA-LIKE PROTEIN"/>
    <property type="match status" value="1"/>
</dbReference>
<dbReference type="Proteomes" id="UP000216188">
    <property type="component" value="Unassembled WGS sequence"/>
</dbReference>
<comment type="caution">
    <text evidence="4">The sequence shown here is derived from an EMBL/GenBank/DDBJ whole genome shotgun (WGS) entry which is preliminary data.</text>
</comment>
<organism evidence="4 5">
    <name type="scientific">Brucella pseudogrignonensis</name>
    <dbReference type="NCBI Taxonomy" id="419475"/>
    <lineage>
        <taxon>Bacteria</taxon>
        <taxon>Pseudomonadati</taxon>
        <taxon>Pseudomonadota</taxon>
        <taxon>Alphaproteobacteria</taxon>
        <taxon>Hyphomicrobiales</taxon>
        <taxon>Brucellaceae</taxon>
        <taxon>Brucella/Ochrobactrum group</taxon>
        <taxon>Brucella</taxon>
    </lineage>
</organism>
<evidence type="ECO:0000256" key="2">
    <source>
        <dbReference type="SAM" id="MobiDB-lite"/>
    </source>
</evidence>
<dbReference type="Gene3D" id="2.40.128.130">
    <property type="entry name" value="Autotransporter beta-domain"/>
    <property type="match status" value="1"/>
</dbReference>
<dbReference type="InterPro" id="IPR005546">
    <property type="entry name" value="Autotransporte_beta"/>
</dbReference>
<protein>
    <submittedName>
        <fullName evidence="4">Autotransporter beta-domain protein</fullName>
    </submittedName>
</protein>
<dbReference type="STRING" id="419475.A8A54_15985"/>
<evidence type="ECO:0000256" key="1">
    <source>
        <dbReference type="ARBA" id="ARBA00022729"/>
    </source>
</evidence>